<dbReference type="Proteomes" id="UP000663874">
    <property type="component" value="Unassembled WGS sequence"/>
</dbReference>
<sequence length="1061" mass="122503">MFQHITLYHQNEPNFNITCNLHNRCGVLYQTYSAYKAHVYRQHANELHLKNKPNNNSNVTLIDSQQEESLNNLDIGLGTINNADDTFDLLNDDIEAILVNDDCEMNVCNPASLFDSIHNDESISESFLIMKRSYMLFLLELRQEYLLPQGVTNIISTYIVTLIHHLDILLDKKAFLPSTDIYSYSTSSLPKQNQKIIEIYQLHETLNNLFDLLPSFIVYKVLREILNLTLSYPFRKKWLHVLGELCDTFHETMPSHFPDKITPKEHFIREYKYTINDFGPAVRQWCFRYEANHSYVKKITVRTNNFKNIPKMFVTRYHLKQCLTFGHLSRLQSTQYPVGIKKVRSTCFDLPMKDILLKHFDHIDFDKDLYQCNTLIYDNVEYRRCGVYVIDLKPSHEQPIFAQITMIIKKNEKWWLLVDNLHTIGYDGKLSAWQIQSLKHDVDGPMLKMMNNVERISQLIPKFKQQLIFLEEREKLFRRIDDGSISSDDSFSNTSTISKTPNFTLPNAQTSPAVSVNSRSPSSTYLSSINLSSTMSMDYSPTDQAVTDAGVPSSFLDVYEVPILPKALLKDIEAGNLKTFGSHCQGRQILIDAVVHDLIENYNLLPKLNDQHKTIVIHPKTQYNVVGSALIRCLKLPSTPENLAIWKDALQTKLKLTRADHPNNSLVQEFRLKYSKLGSGCPVKQKIGEIAERDRHKQMVIMPYNNEISDDIQSKVKQLQNFSQLDVNTQLRLWKETFVFRRQVVQDQSTSDIMKNFPAYSDAFLVFEEVKMLVNIDLSKEVRRQVHILLDKLVETPAFIADSPPIRLIKIFCRKFGETVQHIFCEKEPQTPYPTLVSIDDVIHIYVDFHPILSTSSPDDALGLLIGMYFIFELFFDKKSRTIRFLYCVLHCDKQFLSNSIRVLIKEKNIDIHRERLQPTSISSSSISNNTTTLISESRNQLQIVTNLLDHSTGERNSSIINQTTEPTTSTHGSHSSVDMASNTNQFNHNNENVLPSDCSSQPQTRKKQKRKQNLNEEEQDDTLMNDAPQDNVESSQSRLLLTIMTNSTVALLQTKRKRRT</sequence>
<evidence type="ECO:0000313" key="2">
    <source>
        <dbReference type="EMBL" id="CAF1346615.1"/>
    </source>
</evidence>
<proteinExistence type="predicted"/>
<gene>
    <name evidence="3" type="ORF">FNK824_LOCUS2064</name>
    <name evidence="2" type="ORF">SEV965_LOCUS28632</name>
</gene>
<evidence type="ECO:0000313" key="3">
    <source>
        <dbReference type="EMBL" id="CAF3573461.1"/>
    </source>
</evidence>
<feature type="compositionally biased region" description="Polar residues" evidence="1">
    <location>
        <begin position="499"/>
        <end position="519"/>
    </location>
</feature>
<reference evidence="3" key="1">
    <citation type="submission" date="2021-02" db="EMBL/GenBank/DDBJ databases">
        <authorList>
            <person name="Nowell W R."/>
        </authorList>
    </citation>
    <scope>NUCLEOTIDE SEQUENCE</scope>
</reference>
<protein>
    <submittedName>
        <fullName evidence="3">Uncharacterized protein</fullName>
    </submittedName>
</protein>
<accession>A0A818LIY8</accession>
<evidence type="ECO:0000313" key="4">
    <source>
        <dbReference type="Proteomes" id="UP000663874"/>
    </source>
</evidence>
<feature type="compositionally biased region" description="Polar residues" evidence="1">
    <location>
        <begin position="955"/>
        <end position="1001"/>
    </location>
</feature>
<dbReference type="AlphaFoldDB" id="A0A818LIY8"/>
<comment type="caution">
    <text evidence="3">The sequence shown here is derived from an EMBL/GenBank/DDBJ whole genome shotgun (WGS) entry which is preliminary data.</text>
</comment>
<dbReference type="Proteomes" id="UP000663889">
    <property type="component" value="Unassembled WGS sequence"/>
</dbReference>
<dbReference type="EMBL" id="CAJOBE010000119">
    <property type="protein sequence ID" value="CAF3573461.1"/>
    <property type="molecule type" value="Genomic_DNA"/>
</dbReference>
<name>A0A818LIY8_9BILA</name>
<organism evidence="3 4">
    <name type="scientific">Rotaria sordida</name>
    <dbReference type="NCBI Taxonomy" id="392033"/>
    <lineage>
        <taxon>Eukaryota</taxon>
        <taxon>Metazoa</taxon>
        <taxon>Spiralia</taxon>
        <taxon>Gnathifera</taxon>
        <taxon>Rotifera</taxon>
        <taxon>Eurotatoria</taxon>
        <taxon>Bdelloidea</taxon>
        <taxon>Philodinida</taxon>
        <taxon>Philodinidae</taxon>
        <taxon>Rotaria</taxon>
    </lineage>
</organism>
<evidence type="ECO:0000256" key="1">
    <source>
        <dbReference type="SAM" id="MobiDB-lite"/>
    </source>
</evidence>
<feature type="region of interest" description="Disordered" evidence="1">
    <location>
        <begin position="955"/>
        <end position="1036"/>
    </location>
</feature>
<dbReference type="EMBL" id="CAJNOU010002750">
    <property type="protein sequence ID" value="CAF1346615.1"/>
    <property type="molecule type" value="Genomic_DNA"/>
</dbReference>
<feature type="region of interest" description="Disordered" evidence="1">
    <location>
        <begin position="491"/>
        <end position="521"/>
    </location>
</feature>